<comment type="caution">
    <text evidence="3">The sequence shown here is derived from an EMBL/GenBank/DDBJ whole genome shotgun (WGS) entry which is preliminary data.</text>
</comment>
<dbReference type="EMBL" id="AJWY01014217">
    <property type="protein sequence ID" value="EKC44375.1"/>
    <property type="molecule type" value="Genomic_DNA"/>
</dbReference>
<feature type="transmembrane region" description="Helical" evidence="2">
    <location>
        <begin position="46"/>
        <end position="69"/>
    </location>
</feature>
<protein>
    <submittedName>
        <fullName evidence="3">Uncharacterized protein</fullName>
    </submittedName>
</protein>
<evidence type="ECO:0000256" key="1">
    <source>
        <dbReference type="SAM" id="MobiDB-lite"/>
    </source>
</evidence>
<proteinExistence type="predicted"/>
<feature type="non-terminal residue" evidence="3">
    <location>
        <position position="88"/>
    </location>
</feature>
<gene>
    <name evidence="3" type="ORF">LEA_20677</name>
</gene>
<dbReference type="AlphaFoldDB" id="K1RSB3"/>
<accession>K1RSB3</accession>
<keyword evidence="2" id="KW-1133">Transmembrane helix</keyword>
<feature type="region of interest" description="Disordered" evidence="1">
    <location>
        <begin position="1"/>
        <end position="36"/>
    </location>
</feature>
<evidence type="ECO:0000313" key="3">
    <source>
        <dbReference type="EMBL" id="EKC44375.1"/>
    </source>
</evidence>
<keyword evidence="2" id="KW-0812">Transmembrane</keyword>
<reference evidence="3" key="1">
    <citation type="journal article" date="2013" name="Environ. Microbiol.">
        <title>Microbiota from the distal guts of lean and obese adolescents exhibit partial functional redundancy besides clear differences in community structure.</title>
        <authorList>
            <person name="Ferrer M."/>
            <person name="Ruiz A."/>
            <person name="Lanza F."/>
            <person name="Haange S.B."/>
            <person name="Oberbach A."/>
            <person name="Till H."/>
            <person name="Bargiela R."/>
            <person name="Campoy C."/>
            <person name="Segura M.T."/>
            <person name="Richter M."/>
            <person name="von Bergen M."/>
            <person name="Seifert J."/>
            <person name="Suarez A."/>
        </authorList>
    </citation>
    <scope>NUCLEOTIDE SEQUENCE</scope>
</reference>
<name>K1RSB3_9ZZZZ</name>
<keyword evidence="2" id="KW-0472">Membrane</keyword>
<sequence>MPNPYNPNPYNEDQDRARQQPLYDQPGGPRQDASQEYHKGDGVFQIPWWVIVITFCFAAWPIGVAMMIINHLLRMGKISAPQSWSQNN</sequence>
<evidence type="ECO:0000256" key="2">
    <source>
        <dbReference type="SAM" id="Phobius"/>
    </source>
</evidence>
<organism evidence="3">
    <name type="scientific">human gut metagenome</name>
    <dbReference type="NCBI Taxonomy" id="408170"/>
    <lineage>
        <taxon>unclassified sequences</taxon>
        <taxon>metagenomes</taxon>
        <taxon>organismal metagenomes</taxon>
    </lineage>
</organism>